<dbReference type="Proteomes" id="UP000015102">
    <property type="component" value="Unassembled WGS sequence"/>
</dbReference>
<organism evidence="1 2">
    <name type="scientific">Megaselia scalaris</name>
    <name type="common">Humpbacked fly</name>
    <name type="synonym">Phora scalaris</name>
    <dbReference type="NCBI Taxonomy" id="36166"/>
    <lineage>
        <taxon>Eukaryota</taxon>
        <taxon>Metazoa</taxon>
        <taxon>Ecdysozoa</taxon>
        <taxon>Arthropoda</taxon>
        <taxon>Hexapoda</taxon>
        <taxon>Insecta</taxon>
        <taxon>Pterygota</taxon>
        <taxon>Neoptera</taxon>
        <taxon>Endopterygota</taxon>
        <taxon>Diptera</taxon>
        <taxon>Brachycera</taxon>
        <taxon>Muscomorpha</taxon>
        <taxon>Platypezoidea</taxon>
        <taxon>Phoridae</taxon>
        <taxon>Megaseliini</taxon>
        <taxon>Megaselia</taxon>
    </lineage>
</organism>
<dbReference type="EMBL" id="CAQQ02394120">
    <property type="status" value="NOT_ANNOTATED_CDS"/>
    <property type="molecule type" value="Genomic_DNA"/>
</dbReference>
<reference evidence="1" key="2">
    <citation type="submission" date="2015-06" db="UniProtKB">
        <authorList>
            <consortium name="EnsemblMetazoa"/>
        </authorList>
    </citation>
    <scope>IDENTIFICATION</scope>
</reference>
<accession>T1GDA1</accession>
<name>T1GDA1_MEGSC</name>
<dbReference type="HOGENOM" id="CLU_2852247_0_0_1"/>
<evidence type="ECO:0000313" key="2">
    <source>
        <dbReference type="Proteomes" id="UP000015102"/>
    </source>
</evidence>
<protein>
    <submittedName>
        <fullName evidence="1">Uncharacterized protein</fullName>
    </submittedName>
</protein>
<reference evidence="2" key="1">
    <citation type="submission" date="2013-02" db="EMBL/GenBank/DDBJ databases">
        <authorList>
            <person name="Hughes D."/>
        </authorList>
    </citation>
    <scope>NUCLEOTIDE SEQUENCE</scope>
    <source>
        <strain>Durham</strain>
        <strain evidence="2">NC isolate 2 -- Noor lab</strain>
    </source>
</reference>
<sequence length="65" mass="7279">MLQCSSKMNFGEFDGGAGQSQWMILIVGVENLEKSQKLTDTACYMGKGITSLLIEEHLVQEKQKR</sequence>
<proteinExistence type="predicted"/>
<evidence type="ECO:0000313" key="1">
    <source>
        <dbReference type="EnsemblMetazoa" id="MESCA001284-PA"/>
    </source>
</evidence>
<dbReference type="EMBL" id="CAQQ02394119">
    <property type="status" value="NOT_ANNOTATED_CDS"/>
    <property type="molecule type" value="Genomic_DNA"/>
</dbReference>
<dbReference type="AlphaFoldDB" id="T1GDA1"/>
<dbReference type="EnsemblMetazoa" id="MESCA001284-RA">
    <property type="protein sequence ID" value="MESCA001284-PA"/>
    <property type="gene ID" value="MESCA001284"/>
</dbReference>
<keyword evidence="2" id="KW-1185">Reference proteome</keyword>